<evidence type="ECO:0000313" key="3">
    <source>
        <dbReference type="Proteomes" id="UP000478836"/>
    </source>
</evidence>
<dbReference type="Pfam" id="PF06966">
    <property type="entry name" value="DUF1295"/>
    <property type="match status" value="1"/>
</dbReference>
<reference evidence="3" key="1">
    <citation type="submission" date="2019-09" db="EMBL/GenBank/DDBJ databases">
        <title>Whole genome sequencing of Microbacterium maritypicum.</title>
        <authorList>
            <person name="Lenchi N."/>
        </authorList>
    </citation>
    <scope>NUCLEOTIDE SEQUENCE [LARGE SCALE GENOMIC DNA]</scope>
    <source>
        <strain evidence="3">G1</strain>
    </source>
</reference>
<keyword evidence="1" id="KW-0472">Membrane</keyword>
<dbReference type="PROSITE" id="PS50244">
    <property type="entry name" value="S5A_REDUCTASE"/>
    <property type="match status" value="1"/>
</dbReference>
<feature type="transmembrane region" description="Helical" evidence="1">
    <location>
        <begin position="227"/>
        <end position="244"/>
    </location>
</feature>
<dbReference type="RefSeq" id="WP_151458835.1">
    <property type="nucleotide sequence ID" value="NZ_CBDRDJ010000002.1"/>
</dbReference>
<dbReference type="EMBL" id="WAAO01000001">
    <property type="protein sequence ID" value="KAB1867250.1"/>
    <property type="molecule type" value="Genomic_DNA"/>
</dbReference>
<dbReference type="PANTHER" id="PTHR32251">
    <property type="entry name" value="3-OXO-5-ALPHA-STEROID 4-DEHYDROGENASE"/>
    <property type="match status" value="1"/>
</dbReference>
<keyword evidence="1" id="KW-1133">Transmembrane helix</keyword>
<protein>
    <submittedName>
        <fullName evidence="2">DUF1295 domain-containing protein</fullName>
    </submittedName>
</protein>
<feature type="transmembrane region" description="Helical" evidence="1">
    <location>
        <begin position="34"/>
        <end position="52"/>
    </location>
</feature>
<feature type="transmembrane region" description="Helical" evidence="1">
    <location>
        <begin position="106"/>
        <end position="129"/>
    </location>
</feature>
<dbReference type="PANTHER" id="PTHR32251:SF23">
    <property type="entry name" value="3-OXO-5-ALPHA-STEROID 4-DEHYDROGENASE (DUF1295)"/>
    <property type="match status" value="1"/>
</dbReference>
<dbReference type="Gene3D" id="1.20.120.1630">
    <property type="match status" value="1"/>
</dbReference>
<organism evidence="2 3">
    <name type="scientific">Microbacterium algeriense</name>
    <dbReference type="NCBI Taxonomy" id="2615184"/>
    <lineage>
        <taxon>Bacteria</taxon>
        <taxon>Bacillati</taxon>
        <taxon>Actinomycetota</taxon>
        <taxon>Actinomycetes</taxon>
        <taxon>Micrococcales</taxon>
        <taxon>Microbacteriaceae</taxon>
        <taxon>Microbacterium</taxon>
    </lineage>
</organism>
<proteinExistence type="predicted"/>
<keyword evidence="3" id="KW-1185">Reference proteome</keyword>
<keyword evidence="1" id="KW-0812">Transmembrane</keyword>
<dbReference type="Proteomes" id="UP000478836">
    <property type="component" value="Unassembled WGS sequence"/>
</dbReference>
<gene>
    <name evidence="2" type="ORF">F6A08_05515</name>
</gene>
<name>A0ABQ6VA40_9MICO</name>
<comment type="caution">
    <text evidence="2">The sequence shown here is derived from an EMBL/GenBank/DDBJ whole genome shotgun (WGS) entry which is preliminary data.</text>
</comment>
<feature type="transmembrane region" description="Helical" evidence="1">
    <location>
        <begin position="202"/>
        <end position="221"/>
    </location>
</feature>
<accession>A0ABQ6VA40</accession>
<evidence type="ECO:0000313" key="2">
    <source>
        <dbReference type="EMBL" id="KAB1867250.1"/>
    </source>
</evidence>
<evidence type="ECO:0000256" key="1">
    <source>
        <dbReference type="SAM" id="Phobius"/>
    </source>
</evidence>
<dbReference type="GeneID" id="77475897"/>
<feature type="transmembrane region" description="Helical" evidence="1">
    <location>
        <begin position="135"/>
        <end position="158"/>
    </location>
</feature>
<sequence>MDALLVVIVVAAVASVLCWVLSLITRDTSWVDRAWSIVPVVYVWIFVAGAFADDRGSARVVLMGVLATAWGARLTFNFARKGGYTGMEDYRWAILRQRMRPWQFQVFNVLFIVCYQMTLLVLITLPALVAAEHPSALTVGDAVFIAAFLAFLVGETVADQQQWNFHQRKKQAGGTLAPGFATDGLFRYSRHPNFFFEQAQWWAFYAIGATAAVASGAGVIGGVFNPTIVGAVLLTVLFIGSTIFTESITASKYPAYAEYRRTTSMLIPWPPRSRAVAPQS</sequence>
<dbReference type="InterPro" id="IPR010721">
    <property type="entry name" value="UstE-like"/>
</dbReference>